<accession>B0PAP8</accession>
<organism evidence="1 2">
    <name type="scientific">Anaerotruncus colihominis DSM 17241</name>
    <dbReference type="NCBI Taxonomy" id="445972"/>
    <lineage>
        <taxon>Bacteria</taxon>
        <taxon>Bacillati</taxon>
        <taxon>Bacillota</taxon>
        <taxon>Clostridia</taxon>
        <taxon>Eubacteriales</taxon>
        <taxon>Oscillospiraceae</taxon>
        <taxon>Anaerotruncus</taxon>
    </lineage>
</organism>
<sequence length="127" mass="14555">MIIKDMQRIWITTNRTVNHYGEIQSHYTDLRTEWVNAQFVSDELEAKTYGEVTNSVLNIRTDTIPSYSKGDHIYFSEPESTGMVEIDDVEYMEYPPGDYAVESVKPAYIGGTHIRNPTICTARVVTK</sequence>
<dbReference type="AlphaFoldDB" id="B0PAP8"/>
<protein>
    <submittedName>
        <fullName evidence="1">Uncharacterized protein</fullName>
    </submittedName>
</protein>
<evidence type="ECO:0000313" key="1">
    <source>
        <dbReference type="EMBL" id="EDS11228.1"/>
    </source>
</evidence>
<comment type="caution">
    <text evidence="1">The sequence shown here is derived from an EMBL/GenBank/DDBJ whole genome shotgun (WGS) entry which is preliminary data.</text>
</comment>
<dbReference type="HOGENOM" id="CLU_1965964_0_0_9"/>
<keyword evidence="2" id="KW-1185">Reference proteome</keyword>
<dbReference type="EMBL" id="ABGD02000014">
    <property type="protein sequence ID" value="EDS11228.1"/>
    <property type="molecule type" value="Genomic_DNA"/>
</dbReference>
<evidence type="ECO:0000313" key="2">
    <source>
        <dbReference type="Proteomes" id="UP000003803"/>
    </source>
</evidence>
<proteinExistence type="predicted"/>
<dbReference type="eggNOG" id="ENOG502ZMNT">
    <property type="taxonomic scope" value="Bacteria"/>
</dbReference>
<reference evidence="1" key="1">
    <citation type="submission" date="2007-11" db="EMBL/GenBank/DDBJ databases">
        <authorList>
            <person name="Fulton L."/>
            <person name="Clifton S."/>
            <person name="Fulton B."/>
            <person name="Xu J."/>
            <person name="Minx P."/>
            <person name="Pepin K.H."/>
            <person name="Johnson M."/>
            <person name="Thiruvilangam P."/>
            <person name="Bhonagiri V."/>
            <person name="Nash W.E."/>
            <person name="Mardis E.R."/>
            <person name="Wilson R.K."/>
        </authorList>
    </citation>
    <scope>NUCLEOTIDE SEQUENCE [LARGE SCALE GENOMIC DNA]</scope>
    <source>
        <strain evidence="1">DSM 17241</strain>
    </source>
</reference>
<gene>
    <name evidence="1" type="ORF">ANACOL_01848</name>
</gene>
<name>B0PAP8_9FIRM</name>
<dbReference type="Proteomes" id="UP000003803">
    <property type="component" value="Unassembled WGS sequence"/>
</dbReference>
<reference evidence="1" key="2">
    <citation type="submission" date="2013-09" db="EMBL/GenBank/DDBJ databases">
        <title>Draft genome sequence of Anaerotruncus colihominis(DSM 17241).</title>
        <authorList>
            <person name="Sudarsanam P."/>
            <person name="Ley R."/>
            <person name="Guruge J."/>
            <person name="Turnbaugh P.J."/>
            <person name="Mahowald M."/>
            <person name="Liep D."/>
            <person name="Gordon J."/>
        </authorList>
    </citation>
    <scope>NUCLEOTIDE SEQUENCE</scope>
    <source>
        <strain evidence="1">DSM 17241</strain>
    </source>
</reference>